<dbReference type="InterPro" id="IPR012312">
    <property type="entry name" value="Hemerythrin-like"/>
</dbReference>
<proteinExistence type="inferred from homology"/>
<dbReference type="AlphaFoldDB" id="A0A5C5YFR0"/>
<dbReference type="Gene3D" id="1.20.120.520">
    <property type="entry name" value="nmb1532 protein domain like"/>
    <property type="match status" value="1"/>
</dbReference>
<dbReference type="Pfam" id="PF01814">
    <property type="entry name" value="Hemerythrin"/>
    <property type="match status" value="1"/>
</dbReference>
<evidence type="ECO:0000256" key="2">
    <source>
        <dbReference type="ARBA" id="ARBA00022723"/>
    </source>
</evidence>
<reference evidence="5 6" key="1">
    <citation type="submission" date="2019-02" db="EMBL/GenBank/DDBJ databases">
        <title>Deep-cultivation of Planctomycetes and their phenomic and genomic characterization uncovers novel biology.</title>
        <authorList>
            <person name="Wiegand S."/>
            <person name="Jogler M."/>
            <person name="Boedeker C."/>
            <person name="Pinto D."/>
            <person name="Vollmers J."/>
            <person name="Rivas-Marin E."/>
            <person name="Kohn T."/>
            <person name="Peeters S.H."/>
            <person name="Heuer A."/>
            <person name="Rast P."/>
            <person name="Oberbeckmann S."/>
            <person name="Bunk B."/>
            <person name="Jeske O."/>
            <person name="Meyerdierks A."/>
            <person name="Storesund J.E."/>
            <person name="Kallscheuer N."/>
            <person name="Luecker S."/>
            <person name="Lage O.M."/>
            <person name="Pohl T."/>
            <person name="Merkel B.J."/>
            <person name="Hornburger P."/>
            <person name="Mueller R.-W."/>
            <person name="Bruemmer F."/>
            <person name="Labrenz M."/>
            <person name="Spormann A.M."/>
            <person name="Op Den Camp H."/>
            <person name="Overmann J."/>
            <person name="Amann R."/>
            <person name="Jetten M.S.M."/>
            <person name="Mascher T."/>
            <person name="Medema M.H."/>
            <person name="Devos D.P."/>
            <person name="Kaster A.-K."/>
            <person name="Ovreas L."/>
            <person name="Rohde M."/>
            <person name="Galperin M.Y."/>
            <person name="Jogler C."/>
        </authorList>
    </citation>
    <scope>NUCLEOTIDE SEQUENCE [LARGE SCALE GENOMIC DNA]</scope>
    <source>
        <strain evidence="5 6">Pla123a</strain>
    </source>
</reference>
<gene>
    <name evidence="5" type="ORF">Pla123a_33710</name>
</gene>
<dbReference type="InterPro" id="IPR035938">
    <property type="entry name" value="Hemerythrin-like_sf"/>
</dbReference>
<evidence type="ECO:0000313" key="6">
    <source>
        <dbReference type="Proteomes" id="UP000318478"/>
    </source>
</evidence>
<protein>
    <submittedName>
        <fullName evidence="5">Hemerythrin HHE cation binding domain protein</fullName>
    </submittedName>
</protein>
<comment type="caution">
    <text evidence="5">The sequence shown here is derived from an EMBL/GenBank/DDBJ whole genome shotgun (WGS) entry which is preliminary data.</text>
</comment>
<name>A0A5C5YFR0_9BACT</name>
<dbReference type="SUPFAM" id="SSF47188">
    <property type="entry name" value="Hemerythrin-like"/>
    <property type="match status" value="1"/>
</dbReference>
<evidence type="ECO:0000256" key="3">
    <source>
        <dbReference type="ARBA" id="ARBA00023004"/>
    </source>
</evidence>
<evidence type="ECO:0000313" key="5">
    <source>
        <dbReference type="EMBL" id="TWT74547.1"/>
    </source>
</evidence>
<comment type="similarity">
    <text evidence="1">Belongs to the hemerythrin family.</text>
</comment>
<dbReference type="Proteomes" id="UP000318478">
    <property type="component" value="Unassembled WGS sequence"/>
</dbReference>
<keyword evidence="2" id="KW-0479">Metal-binding</keyword>
<accession>A0A5C5YFR0</accession>
<sequence length="148" mass="17011">MTDETKPDLAQPIIQSEHEELLSLLRSLKRRLDGPAWGDQMVASLLDSLREHLDTHFTYEESEDGFDHLARRAPWTSDRIDALVAEHRRLMASACDLASRARSGPRTVPVWQELQNGFERLHDDLVAHESKEHDLLQEVYTQDIGDKD</sequence>
<dbReference type="GO" id="GO:0046872">
    <property type="term" value="F:metal ion binding"/>
    <property type="evidence" value="ECO:0007669"/>
    <property type="project" value="UniProtKB-KW"/>
</dbReference>
<evidence type="ECO:0000256" key="1">
    <source>
        <dbReference type="ARBA" id="ARBA00010587"/>
    </source>
</evidence>
<keyword evidence="6" id="KW-1185">Reference proteome</keyword>
<keyword evidence="3" id="KW-0408">Iron</keyword>
<organism evidence="5 6">
    <name type="scientific">Posidoniimonas polymericola</name>
    <dbReference type="NCBI Taxonomy" id="2528002"/>
    <lineage>
        <taxon>Bacteria</taxon>
        <taxon>Pseudomonadati</taxon>
        <taxon>Planctomycetota</taxon>
        <taxon>Planctomycetia</taxon>
        <taxon>Pirellulales</taxon>
        <taxon>Lacipirellulaceae</taxon>
        <taxon>Posidoniimonas</taxon>
    </lineage>
</organism>
<dbReference type="RefSeq" id="WP_146589008.1">
    <property type="nucleotide sequence ID" value="NZ_SJPO01000008.1"/>
</dbReference>
<dbReference type="OrthoDB" id="283301at2"/>
<dbReference type="EMBL" id="SJPO01000008">
    <property type="protein sequence ID" value="TWT74547.1"/>
    <property type="molecule type" value="Genomic_DNA"/>
</dbReference>
<feature type="domain" description="Hemerythrin-like" evidence="4">
    <location>
        <begin position="14"/>
        <end position="136"/>
    </location>
</feature>
<evidence type="ECO:0000259" key="4">
    <source>
        <dbReference type="Pfam" id="PF01814"/>
    </source>
</evidence>